<comment type="caution">
    <text evidence="1">The sequence shown here is derived from an EMBL/GenBank/DDBJ whole genome shotgun (WGS) entry which is preliminary data.</text>
</comment>
<dbReference type="InterPro" id="IPR036390">
    <property type="entry name" value="WH_DNA-bd_sf"/>
</dbReference>
<dbReference type="Proteomes" id="UP000605992">
    <property type="component" value="Unassembled WGS sequence"/>
</dbReference>
<sequence length="213" mass="22757">MWEVAVIEDAAAAGAALDPIRARLLSELAEPGSASSLAVRVGQPRQKVNYHLRELERHGLVELVEERRKGNMTERVLQATASSYVISPAALAAVEPDPSRSPDRLSARWLLAVGARLVREVGTLITGASKAGKRVATYTLDGEVRFATAHDRAAFAEELTNAVAGLVAKYHDEKAAGGRAYRVILAVHPSIPQTAGDEMKAAEAAQADEKKES</sequence>
<accession>A0A8J3XXA4</accession>
<proteinExistence type="predicted"/>
<dbReference type="SUPFAM" id="SSF46785">
    <property type="entry name" value="Winged helix' DNA-binding domain"/>
    <property type="match status" value="1"/>
</dbReference>
<dbReference type="RefSeq" id="WP_203942998.1">
    <property type="nucleotide sequence ID" value="NZ_BOOR01000007.1"/>
</dbReference>
<dbReference type="AlphaFoldDB" id="A0A8J3XXA4"/>
<gene>
    <name evidence="1" type="ORF">Pth03_10870</name>
</gene>
<dbReference type="CDD" id="cd00090">
    <property type="entry name" value="HTH_ARSR"/>
    <property type="match status" value="1"/>
</dbReference>
<dbReference type="InterPro" id="IPR036388">
    <property type="entry name" value="WH-like_DNA-bd_sf"/>
</dbReference>
<organism evidence="1 2">
    <name type="scientific">Planotetraspora thailandica</name>
    <dbReference type="NCBI Taxonomy" id="487172"/>
    <lineage>
        <taxon>Bacteria</taxon>
        <taxon>Bacillati</taxon>
        <taxon>Actinomycetota</taxon>
        <taxon>Actinomycetes</taxon>
        <taxon>Streptosporangiales</taxon>
        <taxon>Streptosporangiaceae</taxon>
        <taxon>Planotetraspora</taxon>
    </lineage>
</organism>
<dbReference type="Pfam" id="PF12840">
    <property type="entry name" value="HTH_20"/>
    <property type="match status" value="1"/>
</dbReference>
<evidence type="ECO:0000313" key="2">
    <source>
        <dbReference type="Proteomes" id="UP000605992"/>
    </source>
</evidence>
<evidence type="ECO:0000313" key="1">
    <source>
        <dbReference type="EMBL" id="GII52698.1"/>
    </source>
</evidence>
<reference evidence="1" key="1">
    <citation type="submission" date="2021-01" db="EMBL/GenBank/DDBJ databases">
        <title>Whole genome shotgun sequence of Planotetraspora thailandica NBRC 104271.</title>
        <authorList>
            <person name="Komaki H."/>
            <person name="Tamura T."/>
        </authorList>
    </citation>
    <scope>NUCLEOTIDE SEQUENCE</scope>
    <source>
        <strain evidence="1">NBRC 104271</strain>
    </source>
</reference>
<protein>
    <submittedName>
        <fullName evidence="1">Transcriptional regulator</fullName>
    </submittedName>
</protein>
<dbReference type="EMBL" id="BOOR01000007">
    <property type="protein sequence ID" value="GII52698.1"/>
    <property type="molecule type" value="Genomic_DNA"/>
</dbReference>
<keyword evidence="2" id="KW-1185">Reference proteome</keyword>
<dbReference type="InterPro" id="IPR011991">
    <property type="entry name" value="ArsR-like_HTH"/>
</dbReference>
<name>A0A8J3XXA4_9ACTN</name>
<dbReference type="Gene3D" id="1.10.10.10">
    <property type="entry name" value="Winged helix-like DNA-binding domain superfamily/Winged helix DNA-binding domain"/>
    <property type="match status" value="1"/>
</dbReference>